<name>A0ABD3GUH1_9MARC</name>
<keyword evidence="3" id="KW-1185">Reference proteome</keyword>
<dbReference type="AlphaFoldDB" id="A0ABD3GUH1"/>
<dbReference type="Proteomes" id="UP001633002">
    <property type="component" value="Unassembled WGS sequence"/>
</dbReference>
<sequence>MAAEGWPLPSDLKMEIDLHNEPGLVSWVVDYFNRGRNSPQEIVLRIKGAEVEGKETKAKDLGVVCFTRPNEAGLEIWFEVLKNKQIKRIILPMATWEHDDLLPKGKGGVLDFSDDIGTNDKYSDAIRTLRFYLLAEKKSHSSMWEFLELCHKYSVDLSQMGKVAQTLVFKKHSDKNFDFVDYMQRKGLTITLPSTETNPSQSGAAGTSTSGDGSKKLKGKAQVKKLNVVTPKKPTTVEAPKKATTETVEAPKKATTETVEAPKKATTGTVEAPKKATTGTVEVPKKAKTRTVEAPKKSTTGSAEAPRKVLKIGPTRENSNPKKGTSGVTPEASKLISGTSVDTTGQKTRTVKFIGPTKPQTTLPSIQVGSSSGRTSSTANAPGPDNTTTSPEQSVKPGTVNSNGHSGDGASVVDSGKNNLQVVEYNDDSGDEDTSSKTKKRKVAVLEKKSGFQPERHVVETDQVADEETVQSSWLTRARYEGNE</sequence>
<feature type="compositionally biased region" description="Polar residues" evidence="1">
    <location>
        <begin position="336"/>
        <end position="348"/>
    </location>
</feature>
<gene>
    <name evidence="2" type="ORF">R1sor_000099</name>
</gene>
<feature type="compositionally biased region" description="Polar residues" evidence="1">
    <location>
        <begin position="191"/>
        <end position="201"/>
    </location>
</feature>
<feature type="compositionally biased region" description="Polar residues" evidence="1">
    <location>
        <begin position="316"/>
        <end position="328"/>
    </location>
</feature>
<evidence type="ECO:0000313" key="2">
    <source>
        <dbReference type="EMBL" id="KAL3682077.1"/>
    </source>
</evidence>
<comment type="caution">
    <text evidence="2">The sequence shown here is derived from an EMBL/GenBank/DDBJ whole genome shotgun (WGS) entry which is preliminary data.</text>
</comment>
<organism evidence="2 3">
    <name type="scientific">Riccia sorocarpa</name>
    <dbReference type="NCBI Taxonomy" id="122646"/>
    <lineage>
        <taxon>Eukaryota</taxon>
        <taxon>Viridiplantae</taxon>
        <taxon>Streptophyta</taxon>
        <taxon>Embryophyta</taxon>
        <taxon>Marchantiophyta</taxon>
        <taxon>Marchantiopsida</taxon>
        <taxon>Marchantiidae</taxon>
        <taxon>Marchantiales</taxon>
        <taxon>Ricciaceae</taxon>
        <taxon>Riccia</taxon>
    </lineage>
</organism>
<protein>
    <submittedName>
        <fullName evidence="2">Uncharacterized protein</fullName>
    </submittedName>
</protein>
<evidence type="ECO:0000313" key="3">
    <source>
        <dbReference type="Proteomes" id="UP001633002"/>
    </source>
</evidence>
<reference evidence="2 3" key="1">
    <citation type="submission" date="2024-09" db="EMBL/GenBank/DDBJ databases">
        <title>Chromosome-scale assembly of Riccia sorocarpa.</title>
        <authorList>
            <person name="Paukszto L."/>
        </authorList>
    </citation>
    <scope>NUCLEOTIDE SEQUENCE [LARGE SCALE GENOMIC DNA]</scope>
    <source>
        <strain evidence="2">LP-2024</strain>
        <tissue evidence="2">Aerial parts of the thallus</tissue>
    </source>
</reference>
<evidence type="ECO:0000256" key="1">
    <source>
        <dbReference type="SAM" id="MobiDB-lite"/>
    </source>
</evidence>
<feature type="compositionally biased region" description="Low complexity" evidence="1">
    <location>
        <begin position="202"/>
        <end position="212"/>
    </location>
</feature>
<feature type="compositionally biased region" description="Basic and acidic residues" evidence="1">
    <location>
        <begin position="239"/>
        <end position="263"/>
    </location>
</feature>
<feature type="compositionally biased region" description="Polar residues" evidence="1">
    <location>
        <begin position="358"/>
        <end position="393"/>
    </location>
</feature>
<proteinExistence type="predicted"/>
<dbReference type="EMBL" id="JBJQOH010000006">
    <property type="protein sequence ID" value="KAL3682077.1"/>
    <property type="molecule type" value="Genomic_DNA"/>
</dbReference>
<feature type="region of interest" description="Disordered" evidence="1">
    <location>
        <begin position="191"/>
        <end position="442"/>
    </location>
</feature>
<accession>A0ABD3GUH1</accession>